<dbReference type="EMBL" id="RXHU01000066">
    <property type="protein sequence ID" value="RTE07073.1"/>
    <property type="molecule type" value="Genomic_DNA"/>
</dbReference>
<dbReference type="Gene3D" id="3.30.70.270">
    <property type="match status" value="1"/>
</dbReference>
<evidence type="ECO:0000259" key="6">
    <source>
        <dbReference type="PROSITE" id="PS50924"/>
    </source>
</evidence>
<dbReference type="InterPro" id="IPR000014">
    <property type="entry name" value="PAS"/>
</dbReference>
<dbReference type="FunFam" id="3.30.70.270:FF:000001">
    <property type="entry name" value="Diguanylate cyclase domain protein"/>
    <property type="match status" value="1"/>
</dbReference>
<dbReference type="PANTHER" id="PTHR44757:SF2">
    <property type="entry name" value="BIOFILM ARCHITECTURE MAINTENANCE PROTEIN MBAA"/>
    <property type="match status" value="1"/>
</dbReference>
<dbReference type="CDD" id="cd01949">
    <property type="entry name" value="GGDEF"/>
    <property type="match status" value="1"/>
</dbReference>
<dbReference type="PROSITE" id="PS50924">
    <property type="entry name" value="MHYT"/>
    <property type="match status" value="1"/>
</dbReference>
<evidence type="ECO:0000259" key="2">
    <source>
        <dbReference type="PROSITE" id="PS50112"/>
    </source>
</evidence>
<keyword evidence="8" id="KW-1185">Reference proteome</keyword>
<dbReference type="InterPro" id="IPR000160">
    <property type="entry name" value="GGDEF_dom"/>
</dbReference>
<dbReference type="Pfam" id="PF03707">
    <property type="entry name" value="MHYT"/>
    <property type="match status" value="2"/>
</dbReference>
<dbReference type="Proteomes" id="UP000276128">
    <property type="component" value="Unassembled WGS sequence"/>
</dbReference>
<evidence type="ECO:0000259" key="4">
    <source>
        <dbReference type="PROSITE" id="PS50883"/>
    </source>
</evidence>
<evidence type="ECO:0000256" key="1">
    <source>
        <dbReference type="PROSITE-ProRule" id="PRU00244"/>
    </source>
</evidence>
<feature type="transmembrane region" description="Helical" evidence="1">
    <location>
        <begin position="225"/>
        <end position="247"/>
    </location>
</feature>
<sequence length="816" mass="90917">MKGDCLMDTLASTYYLPLVLFSILIAIVASFAALDLGIRIHRAKGYARYLWVSGGAFAMGMGIWSMHFIAMLAFHLSIPVTYDIAIVIKSIIPAILASWLALHLISKPTMRVSQVFVGATLIATGIVSMHYVGMDAMVMGATLTYNPFLWVLSVIVAYVVSLAALYLLYKVKQQSDSPGIFVKKLGSAVVMGLAVVGMHYTGMSAATFRQHGHEAMAVSTINNTLLAYLVGFGVLFILGVAFISTFIDRRFETQSLMSERKFRAVVESANDAIILTDNHGTIISWNKGVHAIFGYEESSIMGKSLLTIISFGDQGEQEELISMRLKSAQLIGKTCEVQGIRKDKAIIPIELSIGLWTDEGKTYFSCIMRDITERKQAEEKINQMVYLDPLTGLPNRHLLNDRLIHALDQAQENKQMIGIMFIDLDRFKYINDSLGHATGDKLLIEAAKRFQDCVSKFETVSRQGGDEFIILFPNTTSDEITKKARTIVRAFAQSFSIDDNELFVTPSVGISMYPGDGNDLDTLIKNADTAMYRVKELGKNSFQFYTPDMNDAVSKKMQLEIGLRKALERGEFQVYYQPQINVATGGIIGVEALIRWQHPELGQISPVEFIPMAEETGLIIPIGEWVLKEACRQNKEWQELGFPPIRMAVNISSRQFQQSNLIEVVSQTLKETGLDAKYLELELTESIIQDSKFAISTMQKLKGMGIFLSIDDFGTGYSSLSYLKLFPIDSLKIDQSFTRNMFENVKDAALVHTIISMAHNLDLKVIAEGVETQDQLAFLVEKQCNEAQGYLFSKPQNAEHISVLLRDQSSLSNKMA</sequence>
<dbReference type="Gene3D" id="3.30.450.20">
    <property type="entry name" value="PAS domain"/>
    <property type="match status" value="1"/>
</dbReference>
<dbReference type="NCBIfam" id="TIGR00229">
    <property type="entry name" value="sensory_box"/>
    <property type="match status" value="1"/>
</dbReference>
<dbReference type="SMART" id="SM00091">
    <property type="entry name" value="PAS"/>
    <property type="match status" value="1"/>
</dbReference>
<feature type="transmembrane region" description="Helical" evidence="1">
    <location>
        <begin position="114"/>
        <end position="133"/>
    </location>
</feature>
<evidence type="ECO:0000313" key="8">
    <source>
        <dbReference type="Proteomes" id="UP000276128"/>
    </source>
</evidence>
<keyword evidence="1" id="KW-0472">Membrane</keyword>
<evidence type="ECO:0000313" key="7">
    <source>
        <dbReference type="EMBL" id="RTE07073.1"/>
    </source>
</evidence>
<feature type="transmembrane region" description="Helical" evidence="1">
    <location>
        <begin position="14"/>
        <end position="37"/>
    </location>
</feature>
<feature type="domain" description="PAS" evidence="2">
    <location>
        <begin position="258"/>
        <end position="328"/>
    </location>
</feature>
<feature type="transmembrane region" description="Helical" evidence="1">
    <location>
        <begin position="49"/>
        <end position="74"/>
    </location>
</feature>
<dbReference type="PROSITE" id="PS50113">
    <property type="entry name" value="PAC"/>
    <property type="match status" value="1"/>
</dbReference>
<comment type="caution">
    <text evidence="7">The sequence shown here is derived from an EMBL/GenBank/DDBJ whole genome shotgun (WGS) entry which is preliminary data.</text>
</comment>
<dbReference type="InterPro" id="IPR035919">
    <property type="entry name" value="EAL_sf"/>
</dbReference>
<feature type="domain" description="PAC" evidence="3">
    <location>
        <begin position="333"/>
        <end position="383"/>
    </location>
</feature>
<feature type="domain" description="EAL" evidence="4">
    <location>
        <begin position="556"/>
        <end position="809"/>
    </location>
</feature>
<dbReference type="InterPro" id="IPR052155">
    <property type="entry name" value="Biofilm_reg_signaling"/>
</dbReference>
<keyword evidence="1" id="KW-1133">Transmembrane helix</keyword>
<dbReference type="InterPro" id="IPR001610">
    <property type="entry name" value="PAC"/>
</dbReference>
<dbReference type="InterPro" id="IPR035965">
    <property type="entry name" value="PAS-like_dom_sf"/>
</dbReference>
<dbReference type="InterPro" id="IPR000700">
    <property type="entry name" value="PAS-assoc_C"/>
</dbReference>
<dbReference type="PANTHER" id="PTHR44757">
    <property type="entry name" value="DIGUANYLATE CYCLASE DGCP"/>
    <property type="match status" value="1"/>
</dbReference>
<dbReference type="SUPFAM" id="SSF141868">
    <property type="entry name" value="EAL domain-like"/>
    <property type="match status" value="1"/>
</dbReference>
<dbReference type="Gene3D" id="3.20.20.450">
    <property type="entry name" value="EAL domain"/>
    <property type="match status" value="1"/>
</dbReference>
<feature type="transmembrane region" description="Helical" evidence="1">
    <location>
        <begin position="148"/>
        <end position="169"/>
    </location>
</feature>
<dbReference type="GO" id="GO:0016020">
    <property type="term" value="C:membrane"/>
    <property type="evidence" value="ECO:0007669"/>
    <property type="project" value="UniProtKB-UniRule"/>
</dbReference>
<dbReference type="SUPFAM" id="SSF55073">
    <property type="entry name" value="Nucleotide cyclase"/>
    <property type="match status" value="1"/>
</dbReference>
<organism evidence="7 8">
    <name type="scientific">Paenibacillus whitsoniae</name>
    <dbReference type="NCBI Taxonomy" id="2496558"/>
    <lineage>
        <taxon>Bacteria</taxon>
        <taxon>Bacillati</taxon>
        <taxon>Bacillota</taxon>
        <taxon>Bacilli</taxon>
        <taxon>Bacillales</taxon>
        <taxon>Paenibacillaceae</taxon>
        <taxon>Paenibacillus</taxon>
    </lineage>
</organism>
<dbReference type="InterPro" id="IPR029787">
    <property type="entry name" value="Nucleotide_cyclase"/>
</dbReference>
<feature type="transmembrane region" description="Helical" evidence="1">
    <location>
        <begin position="80"/>
        <end position="102"/>
    </location>
</feature>
<dbReference type="PROSITE" id="PS50112">
    <property type="entry name" value="PAS"/>
    <property type="match status" value="1"/>
</dbReference>
<dbReference type="CDD" id="cd01948">
    <property type="entry name" value="EAL"/>
    <property type="match status" value="1"/>
</dbReference>
<evidence type="ECO:0000259" key="5">
    <source>
        <dbReference type="PROSITE" id="PS50887"/>
    </source>
</evidence>
<dbReference type="FunFam" id="3.20.20.450:FF:000001">
    <property type="entry name" value="Cyclic di-GMP phosphodiesterase yahA"/>
    <property type="match status" value="1"/>
</dbReference>
<protein>
    <submittedName>
        <fullName evidence="7">Bifunctional diguanylate cyclase/phosphodiesterase</fullName>
    </submittedName>
</protein>
<keyword evidence="1" id="KW-0812">Transmembrane</keyword>
<accession>A0A430J996</accession>
<dbReference type="PROSITE" id="PS50883">
    <property type="entry name" value="EAL"/>
    <property type="match status" value="1"/>
</dbReference>
<dbReference type="AlphaFoldDB" id="A0A430J996"/>
<proteinExistence type="predicted"/>
<evidence type="ECO:0000259" key="3">
    <source>
        <dbReference type="PROSITE" id="PS50113"/>
    </source>
</evidence>
<dbReference type="Pfam" id="PF00563">
    <property type="entry name" value="EAL"/>
    <property type="match status" value="1"/>
</dbReference>
<dbReference type="OrthoDB" id="9759607at2"/>
<dbReference type="PROSITE" id="PS50887">
    <property type="entry name" value="GGDEF"/>
    <property type="match status" value="1"/>
</dbReference>
<dbReference type="Pfam" id="PF13426">
    <property type="entry name" value="PAS_9"/>
    <property type="match status" value="1"/>
</dbReference>
<gene>
    <name evidence="7" type="ORF">EJQ19_21175</name>
</gene>
<dbReference type="SUPFAM" id="SSF55785">
    <property type="entry name" value="PYP-like sensor domain (PAS domain)"/>
    <property type="match status" value="1"/>
</dbReference>
<dbReference type="Pfam" id="PF00990">
    <property type="entry name" value="GGDEF"/>
    <property type="match status" value="1"/>
</dbReference>
<dbReference type="InterPro" id="IPR005330">
    <property type="entry name" value="MHYT_dom"/>
</dbReference>
<dbReference type="SMART" id="SM00086">
    <property type="entry name" value="PAC"/>
    <property type="match status" value="1"/>
</dbReference>
<dbReference type="NCBIfam" id="TIGR00254">
    <property type="entry name" value="GGDEF"/>
    <property type="match status" value="1"/>
</dbReference>
<dbReference type="SMART" id="SM00052">
    <property type="entry name" value="EAL"/>
    <property type="match status" value="1"/>
</dbReference>
<reference evidence="7 8" key="1">
    <citation type="submission" date="2018-12" db="EMBL/GenBank/DDBJ databases">
        <title>Bacillus ochoae sp. nov., Paenibacillus whitsoniae sp. nov., Paenibacillus spiritus sp. nov. Isolated from the Mars Exploration Rover during spacecraft assembly.</title>
        <authorList>
            <person name="Seuylemezian A."/>
            <person name="Vaishampayan P."/>
        </authorList>
    </citation>
    <scope>NUCLEOTIDE SEQUENCE [LARGE SCALE GENOMIC DNA]</scope>
    <source>
        <strain evidence="7 8">MER 54</strain>
    </source>
</reference>
<feature type="domain" description="GGDEF" evidence="5">
    <location>
        <begin position="415"/>
        <end position="547"/>
    </location>
</feature>
<dbReference type="InterPro" id="IPR043128">
    <property type="entry name" value="Rev_trsase/Diguanyl_cyclase"/>
</dbReference>
<dbReference type="InterPro" id="IPR001633">
    <property type="entry name" value="EAL_dom"/>
</dbReference>
<dbReference type="SMART" id="SM00267">
    <property type="entry name" value="GGDEF"/>
    <property type="match status" value="1"/>
</dbReference>
<name>A0A430J996_9BACL</name>
<feature type="domain" description="MHYT" evidence="6">
    <location>
        <begin position="14"/>
        <end position="209"/>
    </location>
</feature>
<dbReference type="CDD" id="cd00130">
    <property type="entry name" value="PAS"/>
    <property type="match status" value="1"/>
</dbReference>